<keyword evidence="3" id="KW-1185">Reference proteome</keyword>
<name>A0ABT9NX72_9ACTN</name>
<evidence type="ECO:0000313" key="2">
    <source>
        <dbReference type="EMBL" id="MDP9825019.1"/>
    </source>
</evidence>
<evidence type="ECO:0000256" key="1">
    <source>
        <dbReference type="SAM" id="MobiDB-lite"/>
    </source>
</evidence>
<reference evidence="2 3" key="1">
    <citation type="submission" date="2023-07" db="EMBL/GenBank/DDBJ databases">
        <title>Sequencing the genomes of 1000 actinobacteria strains.</title>
        <authorList>
            <person name="Klenk H.-P."/>
        </authorList>
    </citation>
    <scope>NUCLEOTIDE SEQUENCE [LARGE SCALE GENOMIC DNA]</scope>
    <source>
        <strain evidence="2 3">DSM 44388</strain>
    </source>
</reference>
<evidence type="ECO:0000313" key="3">
    <source>
        <dbReference type="Proteomes" id="UP001235712"/>
    </source>
</evidence>
<accession>A0ABT9NX72</accession>
<proteinExistence type="predicted"/>
<protein>
    <submittedName>
        <fullName evidence="2">Uncharacterized protein</fullName>
    </submittedName>
</protein>
<dbReference type="Proteomes" id="UP001235712">
    <property type="component" value="Unassembled WGS sequence"/>
</dbReference>
<feature type="region of interest" description="Disordered" evidence="1">
    <location>
        <begin position="1"/>
        <end position="119"/>
    </location>
</feature>
<dbReference type="EMBL" id="JAUSQZ010000001">
    <property type="protein sequence ID" value="MDP9825019.1"/>
    <property type="molecule type" value="Genomic_DNA"/>
</dbReference>
<comment type="caution">
    <text evidence="2">The sequence shown here is derived from an EMBL/GenBank/DDBJ whole genome shotgun (WGS) entry which is preliminary data.</text>
</comment>
<sequence>MSSEQPSDDALGAPDPSRGGSTIDEAVANAEAGSRAEGDHTPSGQAASGESRAEKMTEVDVVSEPRASDEPPDPGPSPVDVGSGGAQRVVGARVSDRVAAGETPPDGPPFGERSSGSDD</sequence>
<organism evidence="2 3">
    <name type="scientific">Kineosporia succinea</name>
    <dbReference type="NCBI Taxonomy" id="84632"/>
    <lineage>
        <taxon>Bacteria</taxon>
        <taxon>Bacillati</taxon>
        <taxon>Actinomycetota</taxon>
        <taxon>Actinomycetes</taxon>
        <taxon>Kineosporiales</taxon>
        <taxon>Kineosporiaceae</taxon>
        <taxon>Kineosporia</taxon>
    </lineage>
</organism>
<dbReference type="RefSeq" id="WP_307238368.1">
    <property type="nucleotide sequence ID" value="NZ_JAUSQZ010000001.1"/>
</dbReference>
<gene>
    <name evidence="2" type="ORF">J2S57_000768</name>
</gene>